<evidence type="ECO:0000313" key="2">
    <source>
        <dbReference type="Proteomes" id="UP001215598"/>
    </source>
</evidence>
<evidence type="ECO:0000313" key="1">
    <source>
        <dbReference type="EMBL" id="KAJ7756340.1"/>
    </source>
</evidence>
<proteinExistence type="predicted"/>
<dbReference type="AlphaFoldDB" id="A0AAD7J5Y4"/>
<dbReference type="EMBL" id="JARKIB010000047">
    <property type="protein sequence ID" value="KAJ7756340.1"/>
    <property type="molecule type" value="Genomic_DNA"/>
</dbReference>
<dbReference type="Proteomes" id="UP001215598">
    <property type="component" value="Unassembled WGS sequence"/>
</dbReference>
<sequence length="334" mass="38274">LLPTIEFGATNWGYLVGSNNNYRIVAKTRQLCVSLLPWCPLVDERDITITRFLWAEDREGVWNGIEVDVFMVVDTSVYLENMMAGYRLLIERNLEHLAYPVVGHVVRRGTAEICGLMTEPSYGRMAEYKDKSAVYKAISEIERARLLLTGIYTSNVMITNDGKVHFLANSVCALKRQATDPTVRAKEIEEYHWTRLEILFEELKQQGCNPYEPPRNQRTFSTPLPYFPTPAQGPIMKVWAVVLSHVSDSDQQTLEAAEETSRAVVRHGPPPVEKKPNIDSLEVLFFDEPISPRFLRAPRTRLIVRPPAPYQKPDKLLQELIRAHNWQRGRQLGQ</sequence>
<reference evidence="1" key="1">
    <citation type="submission" date="2023-03" db="EMBL/GenBank/DDBJ databases">
        <title>Massive genome expansion in bonnet fungi (Mycena s.s.) driven by repeated elements and novel gene families across ecological guilds.</title>
        <authorList>
            <consortium name="Lawrence Berkeley National Laboratory"/>
            <person name="Harder C.B."/>
            <person name="Miyauchi S."/>
            <person name="Viragh M."/>
            <person name="Kuo A."/>
            <person name="Thoen E."/>
            <person name="Andreopoulos B."/>
            <person name="Lu D."/>
            <person name="Skrede I."/>
            <person name="Drula E."/>
            <person name="Henrissat B."/>
            <person name="Morin E."/>
            <person name="Kohler A."/>
            <person name="Barry K."/>
            <person name="LaButti K."/>
            <person name="Morin E."/>
            <person name="Salamov A."/>
            <person name="Lipzen A."/>
            <person name="Mereny Z."/>
            <person name="Hegedus B."/>
            <person name="Baldrian P."/>
            <person name="Stursova M."/>
            <person name="Weitz H."/>
            <person name="Taylor A."/>
            <person name="Grigoriev I.V."/>
            <person name="Nagy L.G."/>
            <person name="Martin F."/>
            <person name="Kauserud H."/>
        </authorList>
    </citation>
    <scope>NUCLEOTIDE SEQUENCE</scope>
    <source>
        <strain evidence="1">CBHHK182m</strain>
    </source>
</reference>
<gene>
    <name evidence="1" type="ORF">B0H16DRAFT_1315140</name>
</gene>
<keyword evidence="2" id="KW-1185">Reference proteome</keyword>
<accession>A0AAD7J5Y4</accession>
<feature type="non-terminal residue" evidence="1">
    <location>
        <position position="1"/>
    </location>
</feature>
<name>A0AAD7J5Y4_9AGAR</name>
<organism evidence="1 2">
    <name type="scientific">Mycena metata</name>
    <dbReference type="NCBI Taxonomy" id="1033252"/>
    <lineage>
        <taxon>Eukaryota</taxon>
        <taxon>Fungi</taxon>
        <taxon>Dikarya</taxon>
        <taxon>Basidiomycota</taxon>
        <taxon>Agaricomycotina</taxon>
        <taxon>Agaricomycetes</taxon>
        <taxon>Agaricomycetidae</taxon>
        <taxon>Agaricales</taxon>
        <taxon>Marasmiineae</taxon>
        <taxon>Mycenaceae</taxon>
        <taxon>Mycena</taxon>
    </lineage>
</organism>
<protein>
    <submittedName>
        <fullName evidence="1">Uncharacterized protein</fullName>
    </submittedName>
</protein>
<comment type="caution">
    <text evidence="1">The sequence shown here is derived from an EMBL/GenBank/DDBJ whole genome shotgun (WGS) entry which is preliminary data.</text>
</comment>